<organism evidence="1">
    <name type="scientific">Podoviridae sp. ct9P15</name>
    <dbReference type="NCBI Taxonomy" id="2826543"/>
    <lineage>
        <taxon>Viruses</taxon>
        <taxon>Duplodnaviria</taxon>
        <taxon>Heunggongvirae</taxon>
        <taxon>Uroviricota</taxon>
        <taxon>Caudoviricetes</taxon>
    </lineage>
</organism>
<reference evidence="1" key="1">
    <citation type="journal article" date="2021" name="Proc. Natl. Acad. Sci. U.S.A.">
        <title>A Catalog of Tens of Thousands of Viruses from Human Metagenomes Reveals Hidden Associations with Chronic Diseases.</title>
        <authorList>
            <person name="Tisza M.J."/>
            <person name="Buck C.B."/>
        </authorList>
    </citation>
    <scope>NUCLEOTIDE SEQUENCE</scope>
    <source>
        <strain evidence="1">Ct9P15</strain>
    </source>
</reference>
<dbReference type="EMBL" id="BK014892">
    <property type="protein sequence ID" value="DAD80980.1"/>
    <property type="molecule type" value="Genomic_DNA"/>
</dbReference>
<sequence>MNQDDLIETLTGNLEKMFGPSPHKERFAALLSNILADIETANVVGNGAVYQLLVEVAWKWPGEPNDQWAILAGLCAVFFHRAAVESSAINLPAAGQA</sequence>
<protein>
    <submittedName>
        <fullName evidence="1">Uncharacterized protein</fullName>
    </submittedName>
</protein>
<evidence type="ECO:0000313" key="1">
    <source>
        <dbReference type="EMBL" id="DAD80980.1"/>
    </source>
</evidence>
<accession>A0A8S5MFK1</accession>
<name>A0A8S5MFK1_9CAUD</name>
<proteinExistence type="predicted"/>